<keyword evidence="1" id="KW-0732">Signal</keyword>
<dbReference type="Proteomes" id="UP001253595">
    <property type="component" value="Unassembled WGS sequence"/>
</dbReference>
<dbReference type="InterPro" id="IPR043724">
    <property type="entry name" value="DUF5666"/>
</dbReference>
<feature type="chain" id="PRO_5046708506" description="DUF5666 domain-containing protein" evidence="1">
    <location>
        <begin position="20"/>
        <end position="486"/>
    </location>
</feature>
<dbReference type="Pfam" id="PF18914">
    <property type="entry name" value="DUF5666"/>
    <property type="match status" value="4"/>
</dbReference>
<organism evidence="3 4">
    <name type="scientific">Cellvibrio fibrivorans</name>
    <dbReference type="NCBI Taxonomy" id="126350"/>
    <lineage>
        <taxon>Bacteria</taxon>
        <taxon>Pseudomonadati</taxon>
        <taxon>Pseudomonadota</taxon>
        <taxon>Gammaproteobacteria</taxon>
        <taxon>Cellvibrionales</taxon>
        <taxon>Cellvibrionaceae</taxon>
        <taxon>Cellvibrio</taxon>
    </lineage>
</organism>
<gene>
    <name evidence="3" type="ORF">J2X05_002144</name>
</gene>
<keyword evidence="4" id="KW-1185">Reference proteome</keyword>
<name>A0ABU1UY64_9GAMM</name>
<feature type="domain" description="DUF5666" evidence="2">
    <location>
        <begin position="332"/>
        <end position="388"/>
    </location>
</feature>
<dbReference type="EMBL" id="JAVDVX010000003">
    <property type="protein sequence ID" value="MDR7090122.1"/>
    <property type="molecule type" value="Genomic_DNA"/>
</dbReference>
<dbReference type="PROSITE" id="PS51257">
    <property type="entry name" value="PROKAR_LIPOPROTEIN"/>
    <property type="match status" value="1"/>
</dbReference>
<evidence type="ECO:0000256" key="1">
    <source>
        <dbReference type="SAM" id="SignalP"/>
    </source>
</evidence>
<comment type="caution">
    <text evidence="3">The sequence shown here is derived from an EMBL/GenBank/DDBJ whole genome shotgun (WGS) entry which is preliminary data.</text>
</comment>
<dbReference type="RefSeq" id="WP_310072196.1">
    <property type="nucleotide sequence ID" value="NZ_JAVDVX010000003.1"/>
</dbReference>
<evidence type="ECO:0000313" key="3">
    <source>
        <dbReference type="EMBL" id="MDR7090122.1"/>
    </source>
</evidence>
<feature type="signal peptide" evidence="1">
    <location>
        <begin position="1"/>
        <end position="19"/>
    </location>
</feature>
<protein>
    <recommendedName>
        <fullName evidence="2">DUF5666 domain-containing protein</fullName>
    </recommendedName>
</protein>
<proteinExistence type="predicted"/>
<feature type="domain" description="DUF5666" evidence="2">
    <location>
        <begin position="422"/>
        <end position="483"/>
    </location>
</feature>
<reference evidence="3 4" key="1">
    <citation type="submission" date="2023-07" db="EMBL/GenBank/DDBJ databases">
        <title>Sorghum-associated microbial communities from plants grown in Nebraska, USA.</title>
        <authorList>
            <person name="Schachtman D."/>
        </authorList>
    </citation>
    <scope>NUCLEOTIDE SEQUENCE [LARGE SCALE GENOMIC DNA]</scope>
    <source>
        <strain evidence="3 4">BE190</strain>
    </source>
</reference>
<feature type="domain" description="DUF5666" evidence="2">
    <location>
        <begin position="110"/>
        <end position="169"/>
    </location>
</feature>
<accession>A0ABU1UY64</accession>
<evidence type="ECO:0000313" key="4">
    <source>
        <dbReference type="Proteomes" id="UP001253595"/>
    </source>
</evidence>
<feature type="domain" description="DUF5666" evidence="2">
    <location>
        <begin position="264"/>
        <end position="322"/>
    </location>
</feature>
<sequence length="486" mass="51258">MNYKLVSPLLISLLLAACGGGGGSASTDNTGINNSVANGEIAQGMVTGFGSVIVNGVHYDVKDAEIVVDGETLVESDLEVGQIVRITGKVGSDGIHGTATKLEGEAQLVGPITSIDLVAGSLVALDQTILVTADTFFDDDLSLELLAVGKVIKVSGQLNTDGVLVATRIDVKNGLANNKFQLSGEIANLDTAAMTFTLNGTLVDYSKATLSPLPDKTLVNGLKVRVIGSFSGDVFVAVGNVHPSCLGFKHHDDFKNHTGITLSGLVSELVTGTSFTLDDTKVLITADTRFDGGSASDLIDGIQVKVYGALDAEQNLVAKKIKLNYKAKISHKGLVEAIDLTAQTFTVNGILFEVTSDTSFNDRSRNKVRFFDLEDLATGDTLHIRGYKVPATATAPERNIATRVERHNPHAFGDNDWKLEVEGIVEAVGDGSITVAGQIIQVNTLTHLEGFANLEDFFSNALGATIEVKALTMNGVATALKIELED</sequence>
<evidence type="ECO:0000259" key="2">
    <source>
        <dbReference type="Pfam" id="PF18914"/>
    </source>
</evidence>